<evidence type="ECO:0000256" key="1">
    <source>
        <dbReference type="SAM" id="Phobius"/>
    </source>
</evidence>
<name>A0ABR9WEU9_9BACT</name>
<accession>A0ABR9WEU9</accession>
<keyword evidence="5" id="KW-1185">Reference proteome</keyword>
<sequence>MNPNIPSSQILKKYLSNLCSSEERAMVDAWYQKLNLDSGEAFSVSDESELYQRIQSQIHKAESSSSEKARFTFRIWKFIKAAAAVIFLSFGLFYFFQFHSKNRTAIKTNADSSLVTFQNNQKKIIRYTLPDHSIVWLRPGANLVHPKEFKHKKNREIRFSGEGFFDIVHDKKHPFIVNCGSVKTQVLGTTFSVRANTEESTFQVSVVTGSVSVSTPKGKNNMETVVLQPKEQAIYEKASQNVTVNHLKNAASNQENWQSVSLAFDETPMSEVANRLQMTFKIKIEFANLNIKKCRLKVDFNNQRLPEILDMIDILLGTTYEIDGSRIVLKGDGCNG</sequence>
<dbReference type="PANTHER" id="PTHR30273">
    <property type="entry name" value="PERIPLASMIC SIGNAL SENSOR AND SIGMA FACTOR ACTIVATOR FECR-RELATED"/>
    <property type="match status" value="1"/>
</dbReference>
<keyword evidence="1" id="KW-0812">Transmembrane</keyword>
<protein>
    <submittedName>
        <fullName evidence="4">FecR family protein</fullName>
    </submittedName>
</protein>
<dbReference type="RefSeq" id="WP_194122109.1">
    <property type="nucleotide sequence ID" value="NZ_JACYGY010000001.1"/>
</dbReference>
<feature type="domain" description="Protein FecR C-terminal" evidence="3">
    <location>
        <begin position="262"/>
        <end position="328"/>
    </location>
</feature>
<evidence type="ECO:0000313" key="5">
    <source>
        <dbReference type="Proteomes" id="UP000634134"/>
    </source>
</evidence>
<dbReference type="InterPro" id="IPR012373">
    <property type="entry name" value="Ferrdict_sens_TM"/>
</dbReference>
<dbReference type="Gene3D" id="3.55.50.30">
    <property type="match status" value="1"/>
</dbReference>
<organism evidence="4 5">
    <name type="scientific">Dyadobacter subterraneus</name>
    <dbReference type="NCBI Taxonomy" id="2773304"/>
    <lineage>
        <taxon>Bacteria</taxon>
        <taxon>Pseudomonadati</taxon>
        <taxon>Bacteroidota</taxon>
        <taxon>Cytophagia</taxon>
        <taxon>Cytophagales</taxon>
        <taxon>Spirosomataceae</taxon>
        <taxon>Dyadobacter</taxon>
    </lineage>
</organism>
<keyword evidence="1" id="KW-1133">Transmembrane helix</keyword>
<dbReference type="EMBL" id="JACYGY010000001">
    <property type="protein sequence ID" value="MBE9464025.1"/>
    <property type="molecule type" value="Genomic_DNA"/>
</dbReference>
<gene>
    <name evidence="4" type="ORF">IEE83_19245</name>
</gene>
<dbReference type="Pfam" id="PF04773">
    <property type="entry name" value="FecR"/>
    <property type="match status" value="1"/>
</dbReference>
<dbReference type="InterPro" id="IPR032508">
    <property type="entry name" value="FecR_C"/>
</dbReference>
<feature type="domain" description="FecR protein" evidence="2">
    <location>
        <begin position="121"/>
        <end position="211"/>
    </location>
</feature>
<comment type="caution">
    <text evidence="4">The sequence shown here is derived from an EMBL/GenBank/DDBJ whole genome shotgun (WGS) entry which is preliminary data.</text>
</comment>
<feature type="transmembrane region" description="Helical" evidence="1">
    <location>
        <begin position="78"/>
        <end position="96"/>
    </location>
</feature>
<dbReference type="PANTHER" id="PTHR30273:SF2">
    <property type="entry name" value="PROTEIN FECR"/>
    <property type="match status" value="1"/>
</dbReference>
<dbReference type="PIRSF" id="PIRSF018266">
    <property type="entry name" value="FecR"/>
    <property type="match status" value="1"/>
</dbReference>
<evidence type="ECO:0000259" key="3">
    <source>
        <dbReference type="Pfam" id="PF16344"/>
    </source>
</evidence>
<dbReference type="Proteomes" id="UP000634134">
    <property type="component" value="Unassembled WGS sequence"/>
</dbReference>
<proteinExistence type="predicted"/>
<reference evidence="5" key="1">
    <citation type="submission" date="2023-07" db="EMBL/GenBank/DDBJ databases">
        <title>Dyadobacter sp. nov 'subterranea' isolated from contaminted grondwater.</title>
        <authorList>
            <person name="Szabo I."/>
            <person name="Al-Omari J."/>
            <person name="Szerdahelyi S.G."/>
            <person name="Rado J."/>
        </authorList>
    </citation>
    <scope>NUCLEOTIDE SEQUENCE [LARGE SCALE GENOMIC DNA]</scope>
    <source>
        <strain evidence="5">UP-52</strain>
    </source>
</reference>
<evidence type="ECO:0000313" key="4">
    <source>
        <dbReference type="EMBL" id="MBE9464025.1"/>
    </source>
</evidence>
<evidence type="ECO:0000259" key="2">
    <source>
        <dbReference type="Pfam" id="PF04773"/>
    </source>
</evidence>
<keyword evidence="1" id="KW-0472">Membrane</keyword>
<dbReference type="InterPro" id="IPR006860">
    <property type="entry name" value="FecR"/>
</dbReference>
<dbReference type="Gene3D" id="2.60.120.1440">
    <property type="match status" value="1"/>
</dbReference>
<dbReference type="Pfam" id="PF16344">
    <property type="entry name" value="FecR_C"/>
    <property type="match status" value="1"/>
</dbReference>